<protein>
    <recommendedName>
        <fullName evidence="5">DUF3159 domain-containing protein</fullName>
    </recommendedName>
</protein>
<keyword evidence="2" id="KW-1133">Transmembrane helix</keyword>
<feature type="region of interest" description="Disordered" evidence="1">
    <location>
        <begin position="1"/>
        <end position="37"/>
    </location>
</feature>
<feature type="transmembrane region" description="Helical" evidence="2">
    <location>
        <begin position="136"/>
        <end position="166"/>
    </location>
</feature>
<keyword evidence="4" id="KW-1185">Reference proteome</keyword>
<dbReference type="Pfam" id="PF11361">
    <property type="entry name" value="DUF3159"/>
    <property type="match status" value="1"/>
</dbReference>
<name>A0ABU1T0E6_9ACTO</name>
<dbReference type="EMBL" id="JAVDUJ010000001">
    <property type="protein sequence ID" value="MDR6938852.1"/>
    <property type="molecule type" value="Genomic_DNA"/>
</dbReference>
<feature type="transmembrane region" description="Helical" evidence="2">
    <location>
        <begin position="86"/>
        <end position="105"/>
    </location>
</feature>
<feature type="transmembrane region" description="Helical" evidence="2">
    <location>
        <begin position="112"/>
        <end position="130"/>
    </location>
</feature>
<sequence>MNFASNHENNIAPDAVSADTQSTPDRGHASESKIANSQKTTNSSVALILGSQFDVMEAVGGIRGIVEAVLPTLAFLLGFMLLSDHLIPAFIALAVCVVFIFVRLLQRIAITPALGGLLAMGISVFLAWRSGEASDIFLWGILLNAVYFFVLAISVLVKWPIIGVFISLLQNDGMGWRSQNNSSLRRCYYQITWIWVGVFALRLLVQLPLYFARATQILGFAKLILGLPLFALALWFSWLIYHAARKAEVNFGAAAKEAAPAAANDQ</sequence>
<gene>
    <name evidence="3" type="ORF">J2S36_000395</name>
</gene>
<organism evidence="3 4">
    <name type="scientific">Arcanobacterium hippocoleae</name>
    <dbReference type="NCBI Taxonomy" id="149017"/>
    <lineage>
        <taxon>Bacteria</taxon>
        <taxon>Bacillati</taxon>
        <taxon>Actinomycetota</taxon>
        <taxon>Actinomycetes</taxon>
        <taxon>Actinomycetales</taxon>
        <taxon>Actinomycetaceae</taxon>
        <taxon>Arcanobacterium</taxon>
    </lineage>
</organism>
<dbReference type="InterPro" id="IPR016566">
    <property type="entry name" value="UCP010219"/>
</dbReference>
<proteinExistence type="predicted"/>
<dbReference type="Proteomes" id="UP001266099">
    <property type="component" value="Unassembled WGS sequence"/>
</dbReference>
<evidence type="ECO:0000256" key="1">
    <source>
        <dbReference type="SAM" id="MobiDB-lite"/>
    </source>
</evidence>
<evidence type="ECO:0008006" key="5">
    <source>
        <dbReference type="Google" id="ProtNLM"/>
    </source>
</evidence>
<keyword evidence="2" id="KW-0812">Transmembrane</keyword>
<keyword evidence="2" id="KW-0472">Membrane</keyword>
<feature type="transmembrane region" description="Helical" evidence="2">
    <location>
        <begin position="187"/>
        <end position="205"/>
    </location>
</feature>
<reference evidence="3 4" key="1">
    <citation type="submission" date="2023-07" db="EMBL/GenBank/DDBJ databases">
        <title>Sequencing the genomes of 1000 actinobacteria strains.</title>
        <authorList>
            <person name="Klenk H.-P."/>
        </authorList>
    </citation>
    <scope>NUCLEOTIDE SEQUENCE [LARGE SCALE GENOMIC DNA]</scope>
    <source>
        <strain evidence="3 4">DSM 15539</strain>
    </source>
</reference>
<evidence type="ECO:0000256" key="2">
    <source>
        <dbReference type="SAM" id="Phobius"/>
    </source>
</evidence>
<feature type="transmembrane region" description="Helical" evidence="2">
    <location>
        <begin position="61"/>
        <end position="80"/>
    </location>
</feature>
<evidence type="ECO:0000313" key="4">
    <source>
        <dbReference type="Proteomes" id="UP001266099"/>
    </source>
</evidence>
<comment type="caution">
    <text evidence="3">The sequence shown here is derived from an EMBL/GenBank/DDBJ whole genome shotgun (WGS) entry which is preliminary data.</text>
</comment>
<evidence type="ECO:0000313" key="3">
    <source>
        <dbReference type="EMBL" id="MDR6938852.1"/>
    </source>
</evidence>
<accession>A0ABU1T0E6</accession>
<feature type="transmembrane region" description="Helical" evidence="2">
    <location>
        <begin position="217"/>
        <end position="241"/>
    </location>
</feature>